<evidence type="ECO:0000313" key="2">
    <source>
        <dbReference type="Proteomes" id="UP000596929"/>
    </source>
</evidence>
<dbReference type="RefSeq" id="WP_186859130.1">
    <property type="nucleotide sequence ID" value="NZ_JACOOO010000001.1"/>
</dbReference>
<proteinExistence type="predicted"/>
<sequence length="48" mass="5851">MYVIVFEAWNGKRCEVVFGEEKAKERYWELDELYSEVHLLKVENEIPM</sequence>
<comment type="caution">
    <text evidence="1">The sequence shown here is derived from an EMBL/GenBank/DDBJ whole genome shotgun (WGS) entry which is preliminary data.</text>
</comment>
<dbReference type="Proteomes" id="UP000596929">
    <property type="component" value="Unassembled WGS sequence"/>
</dbReference>
<gene>
    <name evidence="1" type="ORF">H8S20_01605</name>
</gene>
<protein>
    <submittedName>
        <fullName evidence="1">Uncharacterized protein</fullName>
    </submittedName>
</protein>
<organism evidence="1 2">
    <name type="scientific">Clostridium hominis</name>
    <dbReference type="NCBI Taxonomy" id="2763036"/>
    <lineage>
        <taxon>Bacteria</taxon>
        <taxon>Bacillati</taxon>
        <taxon>Bacillota</taxon>
        <taxon>Clostridia</taxon>
        <taxon>Eubacteriales</taxon>
        <taxon>Clostridiaceae</taxon>
        <taxon>Clostridium</taxon>
    </lineage>
</organism>
<accession>A0ABR7D8D9</accession>
<reference evidence="1 2" key="1">
    <citation type="submission" date="2020-08" db="EMBL/GenBank/DDBJ databases">
        <title>Genome public.</title>
        <authorList>
            <person name="Liu C."/>
            <person name="Sun Q."/>
        </authorList>
    </citation>
    <scope>NUCLEOTIDE SEQUENCE [LARGE SCALE GENOMIC DNA]</scope>
    <source>
        <strain evidence="1 2">NSJ-6</strain>
    </source>
</reference>
<keyword evidence="2" id="KW-1185">Reference proteome</keyword>
<dbReference type="EMBL" id="JACOOO010000001">
    <property type="protein sequence ID" value="MBC5627583.1"/>
    <property type="molecule type" value="Genomic_DNA"/>
</dbReference>
<name>A0ABR7D8D9_9CLOT</name>
<evidence type="ECO:0000313" key="1">
    <source>
        <dbReference type="EMBL" id="MBC5627583.1"/>
    </source>
</evidence>